<comment type="caution">
    <text evidence="1">The sequence shown here is derived from an EMBL/GenBank/DDBJ whole genome shotgun (WGS) entry which is preliminary data.</text>
</comment>
<accession>A0ACB8ESN3</accession>
<organism evidence="1 2">
    <name type="scientific">Sphaerodactylus townsendi</name>
    <dbReference type="NCBI Taxonomy" id="933632"/>
    <lineage>
        <taxon>Eukaryota</taxon>
        <taxon>Metazoa</taxon>
        <taxon>Chordata</taxon>
        <taxon>Craniata</taxon>
        <taxon>Vertebrata</taxon>
        <taxon>Euteleostomi</taxon>
        <taxon>Lepidosauria</taxon>
        <taxon>Squamata</taxon>
        <taxon>Bifurcata</taxon>
        <taxon>Gekkota</taxon>
        <taxon>Sphaerodactylidae</taxon>
        <taxon>Sphaerodactylus</taxon>
    </lineage>
</organism>
<reference evidence="1" key="1">
    <citation type="submission" date="2021-08" db="EMBL/GenBank/DDBJ databases">
        <title>The first chromosome-level gecko genome reveals the dynamic sex chromosomes of Neotropical dwarf geckos (Sphaerodactylidae: Sphaerodactylus).</title>
        <authorList>
            <person name="Pinto B.J."/>
            <person name="Keating S.E."/>
            <person name="Gamble T."/>
        </authorList>
    </citation>
    <scope>NUCLEOTIDE SEQUENCE</scope>
    <source>
        <strain evidence="1">TG3544</strain>
    </source>
</reference>
<evidence type="ECO:0000313" key="1">
    <source>
        <dbReference type="EMBL" id="KAH7995338.1"/>
    </source>
</evidence>
<sequence>MPGGTGTILPAPLEQACRTRNVPRPPAAAEAEDCHQRLLVARLSSGTRLPGISRFTIRCEAGPSDVRIPGSTIARPPVSACIAKAGRSLQSFDPPDVLGSLRQFPHQPYLWEYGQEDDCPPHRRPPAKISALF</sequence>
<gene>
    <name evidence="1" type="ORF">K3G42_024927</name>
</gene>
<proteinExistence type="predicted"/>
<name>A0ACB8ESN3_9SAUR</name>
<keyword evidence="2" id="KW-1185">Reference proteome</keyword>
<evidence type="ECO:0000313" key="2">
    <source>
        <dbReference type="Proteomes" id="UP000827872"/>
    </source>
</evidence>
<dbReference type="EMBL" id="CM037620">
    <property type="protein sequence ID" value="KAH7995338.1"/>
    <property type="molecule type" value="Genomic_DNA"/>
</dbReference>
<dbReference type="Proteomes" id="UP000827872">
    <property type="component" value="Linkage Group LG07"/>
</dbReference>
<protein>
    <submittedName>
        <fullName evidence="1">Uncharacterized protein</fullName>
    </submittedName>
</protein>